<evidence type="ECO:0000256" key="1">
    <source>
        <dbReference type="ARBA" id="ARBA00004123"/>
    </source>
</evidence>
<dbReference type="OrthoDB" id="341924at2759"/>
<evidence type="ECO:0000256" key="3">
    <source>
        <dbReference type="ARBA" id="ARBA00023204"/>
    </source>
</evidence>
<dbReference type="CDD" id="cd22667">
    <property type="entry name" value="FHA_NBN"/>
    <property type="match status" value="1"/>
</dbReference>
<protein>
    <submittedName>
        <fullName evidence="7">Nibrin</fullName>
    </submittedName>
</protein>
<gene>
    <name evidence="7" type="ORF">Ocin01_08641</name>
</gene>
<evidence type="ECO:0000313" key="8">
    <source>
        <dbReference type="Proteomes" id="UP000094527"/>
    </source>
</evidence>
<dbReference type="PROSITE" id="PS50006">
    <property type="entry name" value="FHA_DOMAIN"/>
    <property type="match status" value="1"/>
</dbReference>
<comment type="caution">
    <text evidence="7">The sequence shown here is derived from an EMBL/GenBank/DDBJ whole genome shotgun (WGS) entry which is preliminary data.</text>
</comment>
<dbReference type="PANTHER" id="PTHR12162:SF0">
    <property type="entry name" value="NIBRIN"/>
    <property type="match status" value="1"/>
</dbReference>
<feature type="domain" description="FHA" evidence="6">
    <location>
        <begin position="22"/>
        <end position="72"/>
    </location>
</feature>
<evidence type="ECO:0000259" key="6">
    <source>
        <dbReference type="PROSITE" id="PS50006"/>
    </source>
</evidence>
<dbReference type="PANTHER" id="PTHR12162">
    <property type="entry name" value="NIBRIN-RELATED"/>
    <property type="match status" value="1"/>
</dbReference>
<dbReference type="InterPro" id="IPR000253">
    <property type="entry name" value="FHA_dom"/>
</dbReference>
<keyword evidence="8" id="KW-1185">Reference proteome</keyword>
<organism evidence="7 8">
    <name type="scientific">Orchesella cincta</name>
    <name type="common">Springtail</name>
    <name type="synonym">Podura cincta</name>
    <dbReference type="NCBI Taxonomy" id="48709"/>
    <lineage>
        <taxon>Eukaryota</taxon>
        <taxon>Metazoa</taxon>
        <taxon>Ecdysozoa</taxon>
        <taxon>Arthropoda</taxon>
        <taxon>Hexapoda</taxon>
        <taxon>Collembola</taxon>
        <taxon>Entomobryomorpha</taxon>
        <taxon>Entomobryoidea</taxon>
        <taxon>Orchesellidae</taxon>
        <taxon>Orchesellinae</taxon>
        <taxon>Orchesella</taxon>
    </lineage>
</organism>
<evidence type="ECO:0000313" key="7">
    <source>
        <dbReference type="EMBL" id="ODM98032.1"/>
    </source>
</evidence>
<keyword evidence="3" id="KW-0234">DNA repair</keyword>
<dbReference type="InterPro" id="IPR008984">
    <property type="entry name" value="SMAD_FHA_dom_sf"/>
</dbReference>
<keyword evidence="4" id="KW-0539">Nucleus</keyword>
<dbReference type="Proteomes" id="UP000094527">
    <property type="component" value="Unassembled WGS sequence"/>
</dbReference>
<proteinExistence type="inferred from homology"/>
<sequence length="72" mass="7999">MIKIECTKKPNMSYPLLVDKTYVVGRKSGDITFPDDQSISRTHAELIVEHPQGNICEPMLTPVLVITDVGSK</sequence>
<comment type="similarity">
    <text evidence="5">Belongs to the Nibrin family.</text>
</comment>
<dbReference type="GO" id="GO:0003684">
    <property type="term" value="F:damaged DNA binding"/>
    <property type="evidence" value="ECO:0007669"/>
    <property type="project" value="TreeGrafter"/>
</dbReference>
<dbReference type="Gene3D" id="2.60.200.20">
    <property type="match status" value="1"/>
</dbReference>
<dbReference type="InterPro" id="IPR040227">
    <property type="entry name" value="Nibrin-rel"/>
</dbReference>
<dbReference type="Pfam" id="PF00498">
    <property type="entry name" value="FHA"/>
    <property type="match status" value="1"/>
</dbReference>
<evidence type="ECO:0000256" key="5">
    <source>
        <dbReference type="ARBA" id="ARBA00044757"/>
    </source>
</evidence>
<dbReference type="GO" id="GO:0007095">
    <property type="term" value="P:mitotic G2 DNA damage checkpoint signaling"/>
    <property type="evidence" value="ECO:0007669"/>
    <property type="project" value="InterPro"/>
</dbReference>
<dbReference type="GO" id="GO:0030870">
    <property type="term" value="C:Mre11 complex"/>
    <property type="evidence" value="ECO:0007669"/>
    <property type="project" value="InterPro"/>
</dbReference>
<accession>A0A1D2MYG4</accession>
<dbReference type="EMBL" id="LJIJ01000387">
    <property type="protein sequence ID" value="ODM98032.1"/>
    <property type="molecule type" value="Genomic_DNA"/>
</dbReference>
<evidence type="ECO:0000256" key="4">
    <source>
        <dbReference type="ARBA" id="ARBA00023242"/>
    </source>
</evidence>
<keyword evidence="2" id="KW-0227">DNA damage</keyword>
<dbReference type="SUPFAM" id="SSF49879">
    <property type="entry name" value="SMAD/FHA domain"/>
    <property type="match status" value="1"/>
</dbReference>
<comment type="subcellular location">
    <subcellularLocation>
        <location evidence="1">Nucleus</location>
    </subcellularLocation>
</comment>
<dbReference type="AlphaFoldDB" id="A0A1D2MYG4"/>
<dbReference type="OMA" id="GNICEPM"/>
<name>A0A1D2MYG4_ORCCI</name>
<reference evidence="7 8" key="1">
    <citation type="journal article" date="2016" name="Genome Biol. Evol.">
        <title>Gene Family Evolution Reflects Adaptation to Soil Environmental Stressors in the Genome of the Collembolan Orchesella cincta.</title>
        <authorList>
            <person name="Faddeeva-Vakhrusheva A."/>
            <person name="Derks M.F."/>
            <person name="Anvar S.Y."/>
            <person name="Agamennone V."/>
            <person name="Suring W."/>
            <person name="Smit S."/>
            <person name="van Straalen N.M."/>
            <person name="Roelofs D."/>
        </authorList>
    </citation>
    <scope>NUCLEOTIDE SEQUENCE [LARGE SCALE GENOMIC DNA]</scope>
    <source>
        <tissue evidence="7">Mixed pool</tissue>
    </source>
</reference>
<feature type="non-terminal residue" evidence="7">
    <location>
        <position position="72"/>
    </location>
</feature>
<evidence type="ECO:0000256" key="2">
    <source>
        <dbReference type="ARBA" id="ARBA00022763"/>
    </source>
</evidence>
<dbReference type="GO" id="GO:0000724">
    <property type="term" value="P:double-strand break repair via homologous recombination"/>
    <property type="evidence" value="ECO:0007669"/>
    <property type="project" value="TreeGrafter"/>
</dbReference>